<evidence type="ECO:0000313" key="1">
    <source>
        <dbReference type="EMBL" id="GAG56770.1"/>
    </source>
</evidence>
<comment type="caution">
    <text evidence="1">The sequence shown here is derived from an EMBL/GenBank/DDBJ whole genome shotgun (WGS) entry which is preliminary data.</text>
</comment>
<proteinExistence type="predicted"/>
<sequence>DLKELLDYMTKKGYDIKLRTNLEELIEKHEKYISSAKVLGLPVLKEKEIGLPRRMARGIKVIAEGGETDLAKLIEKQQKAQQKVFVESIRYPFTGTLSIQPHIAKLMKGAAAQHAITVPGAPQLDLTKLEEILEPLRGRVRELVAEREEAWAPGGRGKPTAKALTEEIEGLLEVIKKASPSFMNMEQKLDYDGDALFIHTGKLQESRDEIGKHMKALGDDIDSVRSLFSTLFTAVKETDVKSLSEMAYIFQKKHPAEKGYEWLTKPYMTKELKHLDLKEIMKGLFSYEDMKAELKFEDWSRGFIEKEILPEAFRKVGMPAEEMQPYIEKTKAAELGVPAKGVVAGAFEENVRKLTEEMVRRKLWEKRYSDAVIGQLYKLHTGPTVEGISRIVRMTELETGFGKGLAKTGKEIFEPSEAFLKKWPRESKALGGRPVQEFAARMNEMMRFIIQKGMDEKHAGIQAVGTTILKNVAKKGGPQVIMKIMDKEKEQFGELWDFNEEIARSAELRLGALSTEDLKRELKGFQLGRLTEEEIAAAYKKLPV</sequence>
<dbReference type="AlphaFoldDB" id="X0YL43"/>
<gene>
    <name evidence="1" type="ORF">S01H4_13720</name>
</gene>
<name>X0YL43_9ZZZZ</name>
<accession>X0YL43</accession>
<protein>
    <submittedName>
        <fullName evidence="1">Uncharacterized protein</fullName>
    </submittedName>
</protein>
<dbReference type="EMBL" id="BART01006036">
    <property type="protein sequence ID" value="GAG56770.1"/>
    <property type="molecule type" value="Genomic_DNA"/>
</dbReference>
<organism evidence="1">
    <name type="scientific">marine sediment metagenome</name>
    <dbReference type="NCBI Taxonomy" id="412755"/>
    <lineage>
        <taxon>unclassified sequences</taxon>
        <taxon>metagenomes</taxon>
        <taxon>ecological metagenomes</taxon>
    </lineage>
</organism>
<feature type="non-terminal residue" evidence="1">
    <location>
        <position position="544"/>
    </location>
</feature>
<reference evidence="1" key="1">
    <citation type="journal article" date="2014" name="Front. Microbiol.">
        <title>High frequency of phylogenetically diverse reductive dehalogenase-homologous genes in deep subseafloor sedimentary metagenomes.</title>
        <authorList>
            <person name="Kawai M."/>
            <person name="Futagami T."/>
            <person name="Toyoda A."/>
            <person name="Takaki Y."/>
            <person name="Nishi S."/>
            <person name="Hori S."/>
            <person name="Arai W."/>
            <person name="Tsubouchi T."/>
            <person name="Morono Y."/>
            <person name="Uchiyama I."/>
            <person name="Ito T."/>
            <person name="Fujiyama A."/>
            <person name="Inagaki F."/>
            <person name="Takami H."/>
        </authorList>
    </citation>
    <scope>NUCLEOTIDE SEQUENCE</scope>
    <source>
        <strain evidence="1">Expedition CK06-06</strain>
    </source>
</reference>
<feature type="non-terminal residue" evidence="1">
    <location>
        <position position="1"/>
    </location>
</feature>